<sequence>MITPLQFVRRSIGILVGLGGVSCGLTVLFLGSRAVMNIGGSCGSGGPYVVATPCPDGVAWLIPVSIFGGVVGLGVYAFSALPVGPRLTMLAWPALFLSLGYAFLESAWSTPSVEVAFVVCGVLFVLMGGVPLLFLFNRSALRSVFWGTAPGQAASVSRGRTGPGTVRWTTSVVLPGEEDDRRRGRGRGRERDVRPPVDYPPGDVPRDAPPDRRPARSTRRPADPAPADAASPADPAAADAADAAGSAASADSAVPADAPSPADAGPVDAPRPAGTPWGAGSRFTDFTPQDARAGAAPSDLVGQLERLSALHADGRLDDAEYAAAKARLLNGSH</sequence>
<dbReference type="Proteomes" id="UP001596004">
    <property type="component" value="Unassembled WGS sequence"/>
</dbReference>
<feature type="transmembrane region" description="Helical" evidence="2">
    <location>
        <begin position="58"/>
        <end position="78"/>
    </location>
</feature>
<keyword evidence="2" id="KW-0472">Membrane</keyword>
<feature type="transmembrane region" description="Helical" evidence="2">
    <location>
        <begin position="90"/>
        <end position="109"/>
    </location>
</feature>
<keyword evidence="2" id="KW-0812">Transmembrane</keyword>
<feature type="transmembrane region" description="Helical" evidence="2">
    <location>
        <begin position="115"/>
        <end position="136"/>
    </location>
</feature>
<evidence type="ECO:0000313" key="4">
    <source>
        <dbReference type="Proteomes" id="UP001596004"/>
    </source>
</evidence>
<organism evidence="3 4">
    <name type="scientific">Sphaerisporangium dianthi</name>
    <dbReference type="NCBI Taxonomy" id="1436120"/>
    <lineage>
        <taxon>Bacteria</taxon>
        <taxon>Bacillati</taxon>
        <taxon>Actinomycetota</taxon>
        <taxon>Actinomycetes</taxon>
        <taxon>Streptosporangiales</taxon>
        <taxon>Streptosporangiaceae</taxon>
        <taxon>Sphaerisporangium</taxon>
    </lineage>
</organism>
<feature type="compositionally biased region" description="Low complexity" evidence="1">
    <location>
        <begin position="225"/>
        <end position="270"/>
    </location>
</feature>
<evidence type="ECO:0000313" key="3">
    <source>
        <dbReference type="EMBL" id="MFC4534000.1"/>
    </source>
</evidence>
<dbReference type="RefSeq" id="WP_380843994.1">
    <property type="nucleotide sequence ID" value="NZ_JBHSFP010000019.1"/>
</dbReference>
<name>A0ABV9CNK1_9ACTN</name>
<proteinExistence type="predicted"/>
<comment type="caution">
    <text evidence="3">The sequence shown here is derived from an EMBL/GenBank/DDBJ whole genome shotgun (WGS) entry which is preliminary data.</text>
</comment>
<feature type="region of interest" description="Disordered" evidence="1">
    <location>
        <begin position="152"/>
        <end position="296"/>
    </location>
</feature>
<evidence type="ECO:0000256" key="2">
    <source>
        <dbReference type="SAM" id="Phobius"/>
    </source>
</evidence>
<feature type="transmembrane region" description="Helical" evidence="2">
    <location>
        <begin position="12"/>
        <end position="31"/>
    </location>
</feature>
<accession>A0ABV9CNK1</accession>
<keyword evidence="2" id="KW-1133">Transmembrane helix</keyword>
<gene>
    <name evidence="3" type="ORF">ACFO60_24830</name>
</gene>
<evidence type="ECO:0000256" key="1">
    <source>
        <dbReference type="SAM" id="MobiDB-lite"/>
    </source>
</evidence>
<dbReference type="EMBL" id="JBHSFP010000019">
    <property type="protein sequence ID" value="MFC4534000.1"/>
    <property type="molecule type" value="Genomic_DNA"/>
</dbReference>
<keyword evidence="4" id="KW-1185">Reference proteome</keyword>
<protein>
    <submittedName>
        <fullName evidence="3">SHOCT domain-containing protein</fullName>
    </submittedName>
</protein>
<feature type="compositionally biased region" description="Basic and acidic residues" evidence="1">
    <location>
        <begin position="204"/>
        <end position="214"/>
    </location>
</feature>
<feature type="compositionally biased region" description="Basic and acidic residues" evidence="1">
    <location>
        <begin position="179"/>
        <end position="195"/>
    </location>
</feature>
<reference evidence="4" key="1">
    <citation type="journal article" date="2019" name="Int. J. Syst. Evol. Microbiol.">
        <title>The Global Catalogue of Microorganisms (GCM) 10K type strain sequencing project: providing services to taxonomists for standard genome sequencing and annotation.</title>
        <authorList>
            <consortium name="The Broad Institute Genomics Platform"/>
            <consortium name="The Broad Institute Genome Sequencing Center for Infectious Disease"/>
            <person name="Wu L."/>
            <person name="Ma J."/>
        </authorList>
    </citation>
    <scope>NUCLEOTIDE SEQUENCE [LARGE SCALE GENOMIC DNA]</scope>
    <source>
        <strain evidence="4">CGMCC 4.7132</strain>
    </source>
</reference>